<reference evidence="4 5" key="1">
    <citation type="submission" date="2017-05" db="EMBL/GenBank/DDBJ databases">
        <title>Vagococcus spp. assemblies.</title>
        <authorList>
            <person name="Gulvik C.A."/>
        </authorList>
    </citation>
    <scope>NUCLEOTIDE SEQUENCE [LARGE SCALE GENOMIC DNA]</scope>
    <source>
        <strain evidence="4 5">NCFB 2777</strain>
    </source>
</reference>
<keyword evidence="5" id="KW-1185">Reference proteome</keyword>
<dbReference type="InterPro" id="IPR027994">
    <property type="entry name" value="WxL_dom"/>
</dbReference>
<evidence type="ECO:0000313" key="5">
    <source>
        <dbReference type="Proteomes" id="UP000287239"/>
    </source>
</evidence>
<feature type="compositionally biased region" description="Acidic residues" evidence="1">
    <location>
        <begin position="45"/>
        <end position="54"/>
    </location>
</feature>
<dbReference type="OrthoDB" id="2339326at2"/>
<dbReference type="Pfam" id="PF13731">
    <property type="entry name" value="WxL"/>
    <property type="match status" value="1"/>
</dbReference>
<name>A0A429ZSB5_9ENTE</name>
<keyword evidence="2" id="KW-0732">Signal</keyword>
<proteinExistence type="predicted"/>
<accession>A0A429ZSB5</accession>
<organism evidence="4 5">
    <name type="scientific">Vagococcus salmoninarum</name>
    <dbReference type="NCBI Taxonomy" id="2739"/>
    <lineage>
        <taxon>Bacteria</taxon>
        <taxon>Bacillati</taxon>
        <taxon>Bacillota</taxon>
        <taxon>Bacilli</taxon>
        <taxon>Lactobacillales</taxon>
        <taxon>Enterococcaceae</taxon>
        <taxon>Vagococcus</taxon>
    </lineage>
</organism>
<sequence>MKMKTLSALLLSTLVLSNVAVSAAEGEETRVYGSNGVVEFIANDEPTDPVDPENPDPSNPVEPIDPTDPEGPNPGTDGPLSIDYASSLHFGVNKITNADQTYYADAQEFNGELAGSSRGNYVQISDHRGTVAGWTLTVAQTGGQFESKTAKQFKVLTGSLITFADAKPDSNAKDAPAPTAVESFELDSEGASSLVMSAKDGQGAGTWVDYFGESEVMTINGQEVNKNKAVTLDVPGSTPKEATVYKTSLTWTLTDAPGQ</sequence>
<feature type="region of interest" description="Disordered" evidence="1">
    <location>
        <begin position="40"/>
        <end position="82"/>
    </location>
</feature>
<feature type="signal peptide" evidence="2">
    <location>
        <begin position="1"/>
        <end position="23"/>
    </location>
</feature>
<dbReference type="RefSeq" id="WP_126778897.1">
    <property type="nucleotide sequence ID" value="NZ_CP177121.1"/>
</dbReference>
<dbReference type="AlphaFoldDB" id="A0A429ZSB5"/>
<evidence type="ECO:0000259" key="3">
    <source>
        <dbReference type="Pfam" id="PF13731"/>
    </source>
</evidence>
<evidence type="ECO:0000256" key="2">
    <source>
        <dbReference type="SAM" id="SignalP"/>
    </source>
</evidence>
<dbReference type="GeneID" id="98567746"/>
<comment type="caution">
    <text evidence="4">The sequence shown here is derived from an EMBL/GenBank/DDBJ whole genome shotgun (WGS) entry which is preliminary data.</text>
</comment>
<dbReference type="EMBL" id="NGJU01000006">
    <property type="protein sequence ID" value="RST96616.1"/>
    <property type="molecule type" value="Genomic_DNA"/>
</dbReference>
<evidence type="ECO:0000313" key="4">
    <source>
        <dbReference type="EMBL" id="RST96616.1"/>
    </source>
</evidence>
<feature type="chain" id="PRO_5019406069" evidence="2">
    <location>
        <begin position="24"/>
        <end position="259"/>
    </location>
</feature>
<feature type="domain" description="WxL" evidence="3">
    <location>
        <begin position="28"/>
        <end position="257"/>
    </location>
</feature>
<evidence type="ECO:0000256" key="1">
    <source>
        <dbReference type="SAM" id="MobiDB-lite"/>
    </source>
</evidence>
<gene>
    <name evidence="4" type="ORF">CBF35_05130</name>
</gene>
<dbReference type="Proteomes" id="UP000287239">
    <property type="component" value="Unassembled WGS sequence"/>
</dbReference>
<protein>
    <submittedName>
        <fullName evidence="4">Cell surface protein</fullName>
    </submittedName>
</protein>